<evidence type="ECO:0000313" key="2">
    <source>
        <dbReference type="Proteomes" id="UP000186601"/>
    </source>
</evidence>
<dbReference type="Proteomes" id="UP000186601">
    <property type="component" value="Unassembled WGS sequence"/>
</dbReference>
<protein>
    <submittedName>
        <fullName evidence="1">Uncharacterized protein</fullName>
    </submittedName>
</protein>
<comment type="caution">
    <text evidence="1">The sequence shown here is derived from an EMBL/GenBank/DDBJ whole genome shotgun (WGS) entry which is preliminary data.</text>
</comment>
<name>A0A2R6NKS6_9APHY</name>
<organism evidence="1 2">
    <name type="scientific">Hermanssonia centrifuga</name>
    <dbReference type="NCBI Taxonomy" id="98765"/>
    <lineage>
        <taxon>Eukaryota</taxon>
        <taxon>Fungi</taxon>
        <taxon>Dikarya</taxon>
        <taxon>Basidiomycota</taxon>
        <taxon>Agaricomycotina</taxon>
        <taxon>Agaricomycetes</taxon>
        <taxon>Polyporales</taxon>
        <taxon>Meruliaceae</taxon>
        <taxon>Hermanssonia</taxon>
    </lineage>
</organism>
<reference evidence="1 2" key="1">
    <citation type="submission" date="2018-02" db="EMBL/GenBank/DDBJ databases">
        <title>Genome sequence of the basidiomycete white-rot fungus Phlebia centrifuga.</title>
        <authorList>
            <person name="Granchi Z."/>
            <person name="Peng M."/>
            <person name="de Vries R.P."/>
            <person name="Hilden K."/>
            <person name="Makela M.R."/>
            <person name="Grigoriev I."/>
            <person name="Riley R."/>
        </authorList>
    </citation>
    <scope>NUCLEOTIDE SEQUENCE [LARGE SCALE GENOMIC DNA]</scope>
    <source>
        <strain evidence="1 2">FBCC195</strain>
    </source>
</reference>
<sequence>MSVQHKILCMANAPTTAAREVDIRGGGVRIRVAGDRGGECGSRCSPEDLRDDRLLSVCTSRALAIKGKERAMERSQVLRHFSREPD</sequence>
<accession>A0A2R6NKS6</accession>
<dbReference type="AlphaFoldDB" id="A0A2R6NKS6"/>
<evidence type="ECO:0000313" key="1">
    <source>
        <dbReference type="EMBL" id="PSR72979.1"/>
    </source>
</evidence>
<proteinExistence type="predicted"/>
<dbReference type="EMBL" id="MLYV02001122">
    <property type="protein sequence ID" value="PSR72979.1"/>
    <property type="molecule type" value="Genomic_DNA"/>
</dbReference>
<keyword evidence="2" id="KW-1185">Reference proteome</keyword>
<gene>
    <name evidence="1" type="ORF">PHLCEN_2v11164</name>
</gene>